<dbReference type="Proteomes" id="UP000027586">
    <property type="component" value="Unassembled WGS sequence"/>
</dbReference>
<protein>
    <submittedName>
        <fullName evidence="2">Uncharacterized protein</fullName>
    </submittedName>
</protein>
<comment type="caution">
    <text evidence="2">The sequence shown here is derived from an EMBL/GenBank/DDBJ whole genome shotgun (WGS) entry which is preliminary data.</text>
</comment>
<organism evidence="2 3">
    <name type="scientific">Lichtheimia corymbifera JMRC:FSU:9682</name>
    <dbReference type="NCBI Taxonomy" id="1263082"/>
    <lineage>
        <taxon>Eukaryota</taxon>
        <taxon>Fungi</taxon>
        <taxon>Fungi incertae sedis</taxon>
        <taxon>Mucoromycota</taxon>
        <taxon>Mucoromycotina</taxon>
        <taxon>Mucoromycetes</taxon>
        <taxon>Mucorales</taxon>
        <taxon>Lichtheimiaceae</taxon>
        <taxon>Lichtheimia</taxon>
    </lineage>
</organism>
<dbReference type="EMBL" id="CBTN010000009">
    <property type="protein sequence ID" value="CDH51206.1"/>
    <property type="molecule type" value="Genomic_DNA"/>
</dbReference>
<feature type="region of interest" description="Disordered" evidence="1">
    <location>
        <begin position="143"/>
        <end position="163"/>
    </location>
</feature>
<proteinExistence type="predicted"/>
<accession>A0A068RQH1</accession>
<evidence type="ECO:0000313" key="2">
    <source>
        <dbReference type="EMBL" id="CDH51206.1"/>
    </source>
</evidence>
<sequence length="231" mass="25968">MQPILGNCVCAQHQYQKLPVVLVFVISRFSSVRNHTSTPLQPFIIALSSFLIDEQPSLLTHTNQPNVTIRKLYVIAKRSFDEYLSKEDTLLHKYTWFNSSVKVNLSTALSLLHKNVPTIRQRKRTEQVLQEGLRIAEAFTRQLQSTEDEEDDHESEAATSPPPSSSMYVILLCKRGLTLINGRAYCGQQYTRKTKGPFSIIEHLGSVKGKGTSNSSANNIMVIAIHLSSTH</sequence>
<reference evidence="2" key="1">
    <citation type="submission" date="2013-08" db="EMBL/GenBank/DDBJ databases">
        <title>Gene expansion shapes genome architecture in the human pathogen Lichtheimia corymbifera: an evolutionary genomics analysis in the ancient terrestrial Mucorales (Mucoromycotina).</title>
        <authorList>
            <person name="Schwartze V.U."/>
            <person name="Winter S."/>
            <person name="Shelest E."/>
            <person name="Marcet-Houben M."/>
            <person name="Horn F."/>
            <person name="Wehner S."/>
            <person name="Hoffmann K."/>
            <person name="Riege K."/>
            <person name="Sammeth M."/>
            <person name="Nowrousian M."/>
            <person name="Valiante V."/>
            <person name="Linde J."/>
            <person name="Jacobsen I.D."/>
            <person name="Marz M."/>
            <person name="Brakhage A.A."/>
            <person name="Gabaldon T."/>
            <person name="Bocker S."/>
            <person name="Voigt K."/>
        </authorList>
    </citation>
    <scope>NUCLEOTIDE SEQUENCE [LARGE SCALE GENOMIC DNA]</scope>
    <source>
        <strain evidence="2">FSU 9682</strain>
    </source>
</reference>
<evidence type="ECO:0000313" key="3">
    <source>
        <dbReference type="Proteomes" id="UP000027586"/>
    </source>
</evidence>
<dbReference type="AlphaFoldDB" id="A0A068RQH1"/>
<name>A0A068RQH1_9FUNG</name>
<evidence type="ECO:0000256" key="1">
    <source>
        <dbReference type="SAM" id="MobiDB-lite"/>
    </source>
</evidence>
<dbReference type="VEuPathDB" id="FungiDB:LCOR_02848.1"/>
<keyword evidence="3" id="KW-1185">Reference proteome</keyword>
<dbReference type="OrthoDB" id="2289841at2759"/>
<gene>
    <name evidence="2" type="ORF">LCOR_02848.1</name>
</gene>